<feature type="chain" id="PRO_5045814433" evidence="1">
    <location>
        <begin position="25"/>
        <end position="117"/>
    </location>
</feature>
<gene>
    <name evidence="2" type="ORF">GPA27_13960</name>
</gene>
<dbReference type="InterPro" id="IPR021647">
    <property type="entry name" value="CusF_Ec"/>
</dbReference>
<proteinExistence type="predicted"/>
<comment type="caution">
    <text evidence="2">The sequence shown here is derived from an EMBL/GenBank/DDBJ whole genome shotgun (WGS) entry which is preliminary data.</text>
</comment>
<dbReference type="Pfam" id="PF11604">
    <property type="entry name" value="CusF_Ec"/>
    <property type="match status" value="1"/>
</dbReference>
<keyword evidence="3" id="KW-1185">Reference proteome</keyword>
<feature type="signal peptide" evidence="1">
    <location>
        <begin position="1"/>
        <end position="24"/>
    </location>
</feature>
<accession>A0ABX1NGV5</accession>
<organism evidence="2 3">
    <name type="scientific">Aromatoleum toluolicum</name>
    <dbReference type="NCBI Taxonomy" id="90060"/>
    <lineage>
        <taxon>Bacteria</taxon>
        <taxon>Pseudomonadati</taxon>
        <taxon>Pseudomonadota</taxon>
        <taxon>Betaproteobacteria</taxon>
        <taxon>Rhodocyclales</taxon>
        <taxon>Rhodocyclaceae</taxon>
        <taxon>Aromatoleum</taxon>
    </lineage>
</organism>
<evidence type="ECO:0000313" key="2">
    <source>
        <dbReference type="EMBL" id="NMF98489.1"/>
    </source>
</evidence>
<evidence type="ECO:0000256" key="1">
    <source>
        <dbReference type="SAM" id="SignalP"/>
    </source>
</evidence>
<sequence length="117" mass="12335">MLTQRNLPTVALLAALAMATPTFASNGHDAHHAGAADTGSEVVSALSDGTIKKIDKSTGKITISHGPLENLAMPAMTMVFRAADSSMLEQVRIGDKVRFRAERVDGVFTVTKLEAAN</sequence>
<dbReference type="Proteomes" id="UP000634522">
    <property type="component" value="Unassembled WGS sequence"/>
</dbReference>
<keyword evidence="1" id="KW-0732">Signal</keyword>
<protein>
    <submittedName>
        <fullName evidence="2">RND transporter</fullName>
    </submittedName>
</protein>
<dbReference type="EMBL" id="WTVS01000027">
    <property type="protein sequence ID" value="NMF98489.1"/>
    <property type="molecule type" value="Genomic_DNA"/>
</dbReference>
<reference evidence="2 3" key="1">
    <citation type="submission" date="2019-12" db="EMBL/GenBank/DDBJ databases">
        <title>Comparative genomics gives insights into the taxonomy of the Azoarcus-Aromatoleum group and reveals separate origins of nif in the plant-associated Azoarcus and non-plant-associated Aromatoleum sub-groups.</title>
        <authorList>
            <person name="Lafos M."/>
            <person name="Maluk M."/>
            <person name="Batista M."/>
            <person name="Junghare M."/>
            <person name="Carmona M."/>
            <person name="Faoro H."/>
            <person name="Cruz L.M."/>
            <person name="Battistoni F."/>
            <person name="De Souza E."/>
            <person name="Pedrosa F."/>
            <person name="Chen W.-M."/>
            <person name="Poole P.S."/>
            <person name="Dixon R.A."/>
            <person name="James E.K."/>
        </authorList>
    </citation>
    <scope>NUCLEOTIDE SEQUENCE [LARGE SCALE GENOMIC DNA]</scope>
    <source>
        <strain evidence="2 3">T</strain>
    </source>
</reference>
<dbReference type="Gene3D" id="2.40.50.320">
    <property type="entry name" value="Copper binding periplasmic protein CusF"/>
    <property type="match status" value="1"/>
</dbReference>
<dbReference type="InterPro" id="IPR042230">
    <property type="entry name" value="CusF_sf"/>
</dbReference>
<evidence type="ECO:0000313" key="3">
    <source>
        <dbReference type="Proteomes" id="UP000634522"/>
    </source>
</evidence>
<name>A0ABX1NGV5_9RHOO</name>
<dbReference type="RefSeq" id="WP_169141237.1">
    <property type="nucleotide sequence ID" value="NZ_WTVS01000027.1"/>
</dbReference>